<gene>
    <name evidence="4" type="ORF">CAP_6522</name>
</gene>
<dbReference type="InterPro" id="IPR009023">
    <property type="entry name" value="HMG_CoA_Rdtase_NAD(P)-bd_sf"/>
</dbReference>
<comment type="similarity">
    <text evidence="1 3">Belongs to the HMG-CoA reductase family.</text>
</comment>
<dbReference type="PROSITE" id="PS50065">
    <property type="entry name" value="HMG_COA_REDUCTASE_4"/>
    <property type="match status" value="1"/>
</dbReference>
<comment type="catalytic activity">
    <reaction evidence="3">
        <text>(R)-mevalonate + 2 NAD(+) + CoA = (3S)-3-hydroxy-3-methylglutaryl-CoA + 2 NADH + 2 H(+)</text>
        <dbReference type="Rhea" id="RHEA:14833"/>
        <dbReference type="ChEBI" id="CHEBI:15378"/>
        <dbReference type="ChEBI" id="CHEBI:36464"/>
        <dbReference type="ChEBI" id="CHEBI:43074"/>
        <dbReference type="ChEBI" id="CHEBI:57287"/>
        <dbReference type="ChEBI" id="CHEBI:57540"/>
        <dbReference type="ChEBI" id="CHEBI:57945"/>
        <dbReference type="EC" id="1.1.1.88"/>
    </reaction>
</comment>
<dbReference type="STRING" id="1192034.CAP_6522"/>
<keyword evidence="5" id="KW-1185">Reference proteome</keyword>
<dbReference type="CDD" id="cd00644">
    <property type="entry name" value="HMG-CoA_reductase_classII"/>
    <property type="match status" value="1"/>
</dbReference>
<evidence type="ECO:0000313" key="4">
    <source>
        <dbReference type="EMBL" id="EYF02787.1"/>
    </source>
</evidence>
<comment type="caution">
    <text evidence="4">The sequence shown here is derived from an EMBL/GenBank/DDBJ whole genome shotgun (WGS) entry which is preliminary data.</text>
</comment>
<dbReference type="Proteomes" id="UP000019678">
    <property type="component" value="Unassembled WGS sequence"/>
</dbReference>
<dbReference type="EC" id="1.1.1.88" evidence="3"/>
<dbReference type="eggNOG" id="COG1257">
    <property type="taxonomic scope" value="Bacteria"/>
</dbReference>
<sequence>MRVSTSQFPGFRTMTLEARLRCLAEALGREPGQLAEALASGGLDEGTANAMVENAIGVLGLPFGVALNFQVNGREVLVPMATEEPSVIAAASHAAKRTRAGGGFEASVDRSIMAAQIEVHDVTDPEGALGRLREAQGELLAAANQAVPGLVERGGGAQEVECRSLGDGFVVVHVLVDCCDAMGANLLNTIAETLGARVAELAGGSLGLRILSNYCDRRCVRVRAQVAFEALGCNRAPGDVAARGIASASRFAELDVYRAVTHNKGVMNGVDAVALATGNDTRAIEAAAHAYAARSGVYRPLATWRLAEGGLVGELTMPLSVGTVGGALRAHRGARLALDLVGARSAGELAMVMGAAGLATNLAALRALATEGIQRGHMSLHHRATSGKVGA</sequence>
<dbReference type="GO" id="GO:0004420">
    <property type="term" value="F:hydroxymethylglutaryl-CoA reductase (NADPH) activity"/>
    <property type="evidence" value="ECO:0007669"/>
    <property type="project" value="InterPro"/>
</dbReference>
<dbReference type="OrthoDB" id="9764892at2"/>
<dbReference type="Pfam" id="PF00368">
    <property type="entry name" value="HMG-CoA_red"/>
    <property type="match status" value="1"/>
</dbReference>
<dbReference type="PANTHER" id="PTHR10572">
    <property type="entry name" value="3-HYDROXY-3-METHYLGLUTARYL-COENZYME A REDUCTASE"/>
    <property type="match status" value="1"/>
</dbReference>
<evidence type="ECO:0000313" key="5">
    <source>
        <dbReference type="Proteomes" id="UP000019678"/>
    </source>
</evidence>
<name>A0A017T1A9_9BACT</name>
<protein>
    <recommendedName>
        <fullName evidence="3">3-hydroxy-3-methylglutaryl coenzyme A reductase</fullName>
        <shortName evidence="3">HMG-CoA reductase</shortName>
        <ecNumber evidence="3">1.1.1.88</ecNumber>
    </recommendedName>
</protein>
<dbReference type="InterPro" id="IPR023074">
    <property type="entry name" value="HMG_CoA_Rdtase_cat_sf"/>
</dbReference>
<dbReference type="InterPro" id="IPR023076">
    <property type="entry name" value="HMG_CoA_Rdtase_CS"/>
</dbReference>
<dbReference type="PROSITE" id="PS01192">
    <property type="entry name" value="HMG_COA_REDUCTASE_3"/>
    <property type="match status" value="1"/>
</dbReference>
<dbReference type="GO" id="GO:0140643">
    <property type="term" value="F:hydroxymethylglutaryl-CoA reductase (NADH) activity"/>
    <property type="evidence" value="ECO:0007669"/>
    <property type="project" value="UniProtKB-EC"/>
</dbReference>
<accession>A0A017T1A9</accession>
<proteinExistence type="inferred from homology"/>
<dbReference type="GO" id="GO:0015936">
    <property type="term" value="P:coenzyme A metabolic process"/>
    <property type="evidence" value="ECO:0007669"/>
    <property type="project" value="InterPro"/>
</dbReference>
<dbReference type="PANTHER" id="PTHR10572:SF24">
    <property type="entry name" value="3-HYDROXY-3-METHYLGLUTARYL-COENZYME A REDUCTASE"/>
    <property type="match status" value="1"/>
</dbReference>
<keyword evidence="3" id="KW-0520">NAD</keyword>
<evidence type="ECO:0000256" key="3">
    <source>
        <dbReference type="RuleBase" id="RU361219"/>
    </source>
</evidence>
<dbReference type="SUPFAM" id="SSF55035">
    <property type="entry name" value="NAD-binding domain of HMG-CoA reductase"/>
    <property type="match status" value="1"/>
</dbReference>
<dbReference type="Gene3D" id="3.90.770.10">
    <property type="entry name" value="3-hydroxy-3-methylglutaryl-coenzyme A Reductase, Chain A, domain 2"/>
    <property type="match status" value="2"/>
</dbReference>
<dbReference type="EMBL" id="ASRX01000055">
    <property type="protein sequence ID" value="EYF02787.1"/>
    <property type="molecule type" value="Genomic_DNA"/>
</dbReference>
<evidence type="ECO:0000256" key="2">
    <source>
        <dbReference type="ARBA" id="ARBA00023002"/>
    </source>
</evidence>
<reference evidence="4 5" key="1">
    <citation type="submission" date="2013-05" db="EMBL/GenBank/DDBJ databases">
        <title>Genome assembly of Chondromyces apiculatus DSM 436.</title>
        <authorList>
            <person name="Sharma G."/>
            <person name="Khatri I."/>
            <person name="Kaur C."/>
            <person name="Mayilraj S."/>
            <person name="Subramanian S."/>
        </authorList>
    </citation>
    <scope>NUCLEOTIDE SEQUENCE [LARGE SCALE GENOMIC DNA]</scope>
    <source>
        <strain evidence="4 5">DSM 436</strain>
    </source>
</reference>
<dbReference type="InterPro" id="IPR004553">
    <property type="entry name" value="HMG_CoA_Rdtase_bac-typ"/>
</dbReference>
<keyword evidence="2 3" id="KW-0560">Oxidoreductase</keyword>
<comment type="pathway">
    <text evidence="3">Metabolic intermediate metabolism; (R)-mevalonate degradation; (S)-3-hydroxy-3-methylglutaryl-CoA from (R)-mevalonate: step 1/1.</text>
</comment>
<dbReference type="UniPathway" id="UPA00257">
    <property type="reaction ID" value="UER00367"/>
</dbReference>
<dbReference type="SUPFAM" id="SSF56542">
    <property type="entry name" value="Substrate-binding domain of HMG-CoA reductase"/>
    <property type="match status" value="1"/>
</dbReference>
<dbReference type="NCBIfam" id="TIGR00532">
    <property type="entry name" value="HMG_CoA_R_NAD"/>
    <property type="match status" value="1"/>
</dbReference>
<dbReference type="RefSeq" id="WP_052376318.1">
    <property type="nucleotide sequence ID" value="NZ_ASRX01000055.1"/>
</dbReference>
<dbReference type="AlphaFoldDB" id="A0A017T1A9"/>
<dbReference type="PRINTS" id="PR00071">
    <property type="entry name" value="HMGCOARDTASE"/>
</dbReference>
<dbReference type="InterPro" id="IPR009029">
    <property type="entry name" value="HMG_CoA_Rdtase_sub-bd_dom_sf"/>
</dbReference>
<evidence type="ECO:0000256" key="1">
    <source>
        <dbReference type="ARBA" id="ARBA00007661"/>
    </source>
</evidence>
<organism evidence="4 5">
    <name type="scientific">Chondromyces apiculatus DSM 436</name>
    <dbReference type="NCBI Taxonomy" id="1192034"/>
    <lineage>
        <taxon>Bacteria</taxon>
        <taxon>Pseudomonadati</taxon>
        <taxon>Myxococcota</taxon>
        <taxon>Polyangia</taxon>
        <taxon>Polyangiales</taxon>
        <taxon>Polyangiaceae</taxon>
        <taxon>Chondromyces</taxon>
    </lineage>
</organism>
<dbReference type="InterPro" id="IPR002202">
    <property type="entry name" value="HMG_CoA_Rdtase"/>
</dbReference>